<accession>M0QQG3</accession>
<evidence type="ECO:0000313" key="2">
    <source>
        <dbReference type="Proteomes" id="UP000011666"/>
    </source>
</evidence>
<dbReference type="STRING" id="1223545.GS4_41_00670"/>
<reference evidence="1 2" key="1">
    <citation type="submission" date="2013-01" db="EMBL/GenBank/DDBJ databases">
        <title>Whole genome shotgun sequence of Gordonia soli NBRC 108243.</title>
        <authorList>
            <person name="Isaki-Nakamura S."/>
            <person name="Hosoyama A."/>
            <person name="Tsuchikane K."/>
            <person name="Ando Y."/>
            <person name="Baba S."/>
            <person name="Ohji S."/>
            <person name="Hamada M."/>
            <person name="Tamura T."/>
            <person name="Yamazoe A."/>
            <person name="Yamazaki S."/>
            <person name="Fujita N."/>
        </authorList>
    </citation>
    <scope>NUCLEOTIDE SEQUENCE [LARGE SCALE GENOMIC DNA]</scope>
    <source>
        <strain evidence="1 2">NBRC 108243</strain>
    </source>
</reference>
<organism evidence="1 2">
    <name type="scientific">Gordonia soli NBRC 108243</name>
    <dbReference type="NCBI Taxonomy" id="1223545"/>
    <lineage>
        <taxon>Bacteria</taxon>
        <taxon>Bacillati</taxon>
        <taxon>Actinomycetota</taxon>
        <taxon>Actinomycetes</taxon>
        <taxon>Mycobacteriales</taxon>
        <taxon>Gordoniaceae</taxon>
        <taxon>Gordonia</taxon>
    </lineage>
</organism>
<comment type="caution">
    <text evidence="1">The sequence shown here is derived from an EMBL/GenBank/DDBJ whole genome shotgun (WGS) entry which is preliminary data.</text>
</comment>
<proteinExistence type="predicted"/>
<keyword evidence="2" id="KW-1185">Reference proteome</keyword>
<protein>
    <submittedName>
        <fullName evidence="1">Uncharacterized protein</fullName>
    </submittedName>
</protein>
<dbReference type="AlphaFoldDB" id="M0QQG3"/>
<evidence type="ECO:0000313" key="1">
    <source>
        <dbReference type="EMBL" id="GAC70818.1"/>
    </source>
</evidence>
<name>M0QQG3_9ACTN</name>
<dbReference type="Proteomes" id="UP000011666">
    <property type="component" value="Unassembled WGS sequence"/>
</dbReference>
<gene>
    <name evidence="1" type="ORF">GS4_41_00670</name>
</gene>
<dbReference type="EMBL" id="BANX01000041">
    <property type="protein sequence ID" value="GAC70818.1"/>
    <property type="molecule type" value="Genomic_DNA"/>
</dbReference>
<sequence>MALRSHRPTIAGAVRPRPDAEIREWAIMTGLTPDLARLDASLTAPQCECQCKGGCKRDAARALRVHDCQDPLADERRHVVILMCKTCCATFVTRHRWHLISMRARGVQIGCIVCGLHYHQIEDFISEVTVL</sequence>